<dbReference type="Pfam" id="PF12078">
    <property type="entry name" value="DUF3557"/>
    <property type="match status" value="1"/>
</dbReference>
<dbReference type="InParanoid" id="G0NWE2"/>
<dbReference type="eggNOG" id="ENOG502TJK9">
    <property type="taxonomic scope" value="Eukaryota"/>
</dbReference>
<organism evidence="2">
    <name type="scientific">Caenorhabditis brenneri</name>
    <name type="common">Nematode worm</name>
    <dbReference type="NCBI Taxonomy" id="135651"/>
    <lineage>
        <taxon>Eukaryota</taxon>
        <taxon>Metazoa</taxon>
        <taxon>Ecdysozoa</taxon>
        <taxon>Nematoda</taxon>
        <taxon>Chromadorea</taxon>
        <taxon>Rhabditida</taxon>
        <taxon>Rhabditina</taxon>
        <taxon>Rhabditomorpha</taxon>
        <taxon>Rhabditoidea</taxon>
        <taxon>Rhabditidae</taxon>
        <taxon>Peloderinae</taxon>
        <taxon>Caenorhabditis</taxon>
    </lineage>
</organism>
<evidence type="ECO:0000313" key="2">
    <source>
        <dbReference type="Proteomes" id="UP000008068"/>
    </source>
</evidence>
<dbReference type="Proteomes" id="UP000008068">
    <property type="component" value="Unassembled WGS sequence"/>
</dbReference>
<proteinExistence type="predicted"/>
<dbReference type="AlphaFoldDB" id="G0NWE2"/>
<evidence type="ECO:0000313" key="1">
    <source>
        <dbReference type="EMBL" id="EGT38726.1"/>
    </source>
</evidence>
<dbReference type="InterPro" id="IPR021942">
    <property type="entry name" value="DUF3557"/>
</dbReference>
<dbReference type="PANTHER" id="PTHR31379:SF1">
    <property type="entry name" value="F-BOX C PROTEIN-RELATED"/>
    <property type="match status" value="1"/>
</dbReference>
<protein>
    <submittedName>
        <fullName evidence="1">Uncharacterized protein</fullName>
    </submittedName>
</protein>
<accession>G0NWE2</accession>
<gene>
    <name evidence="1" type="ORF">CAEBREN_06647</name>
</gene>
<reference evidence="2" key="1">
    <citation type="submission" date="2011-07" db="EMBL/GenBank/DDBJ databases">
        <authorList>
            <consortium name="Caenorhabditis brenneri Sequencing and Analysis Consortium"/>
            <person name="Wilson R.K."/>
        </authorList>
    </citation>
    <scope>NUCLEOTIDE SEQUENCE [LARGE SCALE GENOMIC DNA]</scope>
    <source>
        <strain evidence="2">PB2801</strain>
    </source>
</reference>
<name>G0NWE2_CAEBE</name>
<dbReference type="EMBL" id="GL379963">
    <property type="protein sequence ID" value="EGT38726.1"/>
    <property type="molecule type" value="Genomic_DNA"/>
</dbReference>
<sequence>MEKEGMPNENVQEMLERMEANERFRFAEKNPRFKKLEKEIPLHINCLGLGRNRISINSTSYRLRIIRHYPHGPPLEHHKRDDLNGGIYYDLDVFGQFDQTADSIIFPGDISIPRAEMPMNDWPKHMENERELYKDQIEKDKRLLERLNILYRIGRDNTVKTEIEELKAKIHFWISRVYCNQPPFDIYIKYSKIENGVEESINLGSGQKLYEAQKDLFDRLLGERPTITVNRLSVHGNSGVLRLPPGLQLQIQELKTAGNLSSLISAISSFVDFTQLQKYIILAGPDFGDPENHEHNILKTVKSVEFVNMNAETNTSYWFDILLKNENLHLSLRNKEFTALHILYITDFWIERKRTIGTTAKIFIREKSTIQELFEILKTRRNVKYTTISESREFPEKFRLPVDLSSEFCVECDRSTEKRKPRLFIYMEVQATQKPEEP</sequence>
<dbReference type="HOGENOM" id="CLU_042576_0_1_1"/>
<keyword evidence="2" id="KW-1185">Reference proteome</keyword>
<dbReference type="PANTHER" id="PTHR31379">
    <property type="entry name" value="F-BOX C PROTEIN-RELATED-RELATED"/>
    <property type="match status" value="1"/>
</dbReference>